<protein>
    <submittedName>
        <fullName evidence="1">Uncharacterized protein</fullName>
    </submittedName>
</protein>
<organism evidence="1">
    <name type="scientific">Myoviridae sp. ctCXW4</name>
    <dbReference type="NCBI Taxonomy" id="2827669"/>
    <lineage>
        <taxon>Viruses</taxon>
        <taxon>Duplodnaviria</taxon>
        <taxon>Heunggongvirae</taxon>
        <taxon>Uroviricota</taxon>
        <taxon>Caudoviricetes</taxon>
    </lineage>
</organism>
<accession>A0A8S5TQ34</accession>
<proteinExistence type="predicted"/>
<sequence length="45" mass="5735">MFEELYKFISRLHYGIKFMPEKDFDELLSRCDWEQKMYALCFRYL</sequence>
<name>A0A8S5TQ34_9CAUD</name>
<evidence type="ECO:0000313" key="1">
    <source>
        <dbReference type="EMBL" id="DAF65254.1"/>
    </source>
</evidence>
<dbReference type="EMBL" id="BK032876">
    <property type="protein sequence ID" value="DAF65254.1"/>
    <property type="molecule type" value="Genomic_DNA"/>
</dbReference>
<reference evidence="1" key="1">
    <citation type="journal article" date="2021" name="Proc. Natl. Acad. Sci. U.S.A.">
        <title>A Catalog of Tens of Thousands of Viruses from Human Metagenomes Reveals Hidden Associations with Chronic Diseases.</title>
        <authorList>
            <person name="Tisza M.J."/>
            <person name="Buck C.B."/>
        </authorList>
    </citation>
    <scope>NUCLEOTIDE SEQUENCE</scope>
    <source>
        <strain evidence="1">CtCXW4</strain>
    </source>
</reference>